<gene>
    <name evidence="4" type="ORF">A130_18645</name>
</gene>
<dbReference type="PANTHER" id="PTHR43278">
    <property type="entry name" value="NAD(P)H-DEPENDENT FMN-CONTAINING OXIDOREDUCTASE YWQN-RELATED"/>
    <property type="match status" value="1"/>
</dbReference>
<dbReference type="Proteomes" id="UP000094165">
    <property type="component" value="Unassembled WGS sequence"/>
</dbReference>
<dbReference type="EMBL" id="AJYW02000244">
    <property type="protein sequence ID" value="OEE73352.1"/>
    <property type="molecule type" value="Genomic_DNA"/>
</dbReference>
<keyword evidence="2" id="KW-0288">FMN</keyword>
<sequence>MKIAVILGTSKSDGNTRNLVDSFVEKSGAKLFDLSDCNISFYDYEHENRNDDFLPIIHEIVGFDHVVFASPVYWYSMSAQLKVFFDRLSDLLTIEKELGRKLKGKSVSVLSTGFKKDLPDCFVQPFVLTANYMQLEFKGCEYLSIQTEPDLAKIKVSVAQAIENVT</sequence>
<keyword evidence="5" id="KW-1185">Reference proteome</keyword>
<feature type="domain" description="NADPH-dependent FMN reductase-like" evidence="3">
    <location>
        <begin position="1"/>
        <end position="114"/>
    </location>
</feature>
<dbReference type="GO" id="GO:0016491">
    <property type="term" value="F:oxidoreductase activity"/>
    <property type="evidence" value="ECO:0007669"/>
    <property type="project" value="InterPro"/>
</dbReference>
<dbReference type="SUPFAM" id="SSF52218">
    <property type="entry name" value="Flavoproteins"/>
    <property type="match status" value="1"/>
</dbReference>
<dbReference type="Pfam" id="PF03358">
    <property type="entry name" value="FMN_red"/>
    <property type="match status" value="1"/>
</dbReference>
<dbReference type="AlphaFoldDB" id="A0A1E5CUW0"/>
<name>A0A1E5CUW0_9VIBR</name>
<evidence type="ECO:0000313" key="5">
    <source>
        <dbReference type="Proteomes" id="UP000094165"/>
    </source>
</evidence>
<evidence type="ECO:0000259" key="3">
    <source>
        <dbReference type="Pfam" id="PF03358"/>
    </source>
</evidence>
<organism evidence="4 5">
    <name type="scientific">Vibrio genomosp. F6 str. FF-238</name>
    <dbReference type="NCBI Taxonomy" id="1191298"/>
    <lineage>
        <taxon>Bacteria</taxon>
        <taxon>Pseudomonadati</taxon>
        <taxon>Pseudomonadota</taxon>
        <taxon>Gammaproteobacteria</taxon>
        <taxon>Vibrionales</taxon>
        <taxon>Vibrionaceae</taxon>
        <taxon>Vibrio</taxon>
    </lineage>
</organism>
<dbReference type="RefSeq" id="WP_017053854.1">
    <property type="nucleotide sequence ID" value="NZ_AJYW02000244.1"/>
</dbReference>
<dbReference type="Gene3D" id="3.40.50.360">
    <property type="match status" value="1"/>
</dbReference>
<proteinExistence type="predicted"/>
<protein>
    <submittedName>
        <fullName evidence="4">FMN reductase</fullName>
    </submittedName>
</protein>
<evidence type="ECO:0000256" key="1">
    <source>
        <dbReference type="ARBA" id="ARBA00022630"/>
    </source>
</evidence>
<evidence type="ECO:0000256" key="2">
    <source>
        <dbReference type="ARBA" id="ARBA00022643"/>
    </source>
</evidence>
<evidence type="ECO:0000313" key="4">
    <source>
        <dbReference type="EMBL" id="OEE73352.1"/>
    </source>
</evidence>
<dbReference type="InterPro" id="IPR005025">
    <property type="entry name" value="FMN_Rdtase-like_dom"/>
</dbReference>
<comment type="caution">
    <text evidence="4">The sequence shown here is derived from an EMBL/GenBank/DDBJ whole genome shotgun (WGS) entry which is preliminary data.</text>
</comment>
<accession>A0A1E5CUW0</accession>
<dbReference type="InterPro" id="IPR029039">
    <property type="entry name" value="Flavoprotein-like_sf"/>
</dbReference>
<reference evidence="4 5" key="1">
    <citation type="journal article" date="2012" name="Science">
        <title>Ecological populations of bacteria act as socially cohesive units of antibiotic production and resistance.</title>
        <authorList>
            <person name="Cordero O.X."/>
            <person name="Wildschutte H."/>
            <person name="Kirkup B."/>
            <person name="Proehl S."/>
            <person name="Ngo L."/>
            <person name="Hussain F."/>
            <person name="Le Roux F."/>
            <person name="Mincer T."/>
            <person name="Polz M.F."/>
        </authorList>
    </citation>
    <scope>NUCLEOTIDE SEQUENCE [LARGE SCALE GENOMIC DNA]</scope>
    <source>
        <strain evidence="4 5">FF-238</strain>
    </source>
</reference>
<keyword evidence="1" id="KW-0285">Flavoprotein</keyword>
<dbReference type="InterPro" id="IPR051796">
    <property type="entry name" value="ISF_SsuE-like"/>
</dbReference>
<dbReference type="PANTHER" id="PTHR43278:SF4">
    <property type="entry name" value="NAD(P)H-DEPENDENT FMN-CONTAINING OXIDOREDUCTASE YWQN-RELATED"/>
    <property type="match status" value="1"/>
</dbReference>